<evidence type="ECO:0000256" key="1">
    <source>
        <dbReference type="ARBA" id="ARBA00022737"/>
    </source>
</evidence>
<dbReference type="Proteomes" id="UP000631114">
    <property type="component" value="Unassembled WGS sequence"/>
</dbReference>
<dbReference type="NCBIfam" id="TIGR00756">
    <property type="entry name" value="PPR"/>
    <property type="match status" value="1"/>
</dbReference>
<proteinExistence type="predicted"/>
<comment type="caution">
    <text evidence="3">The sequence shown here is derived from an EMBL/GenBank/DDBJ whole genome shotgun (WGS) entry which is preliminary data.</text>
</comment>
<dbReference type="EMBL" id="JADFTS010000006">
    <property type="protein sequence ID" value="KAF9600148.1"/>
    <property type="molecule type" value="Genomic_DNA"/>
</dbReference>
<reference evidence="3 4" key="1">
    <citation type="submission" date="2020-10" db="EMBL/GenBank/DDBJ databases">
        <title>The Coptis chinensis genome and diversification of protoberbering-type alkaloids.</title>
        <authorList>
            <person name="Wang B."/>
            <person name="Shu S."/>
            <person name="Song C."/>
            <person name="Liu Y."/>
        </authorList>
    </citation>
    <scope>NUCLEOTIDE SEQUENCE [LARGE SCALE GENOMIC DNA]</scope>
    <source>
        <strain evidence="3">HL-2020</strain>
        <tissue evidence="3">Leaf</tissue>
    </source>
</reference>
<dbReference type="Gene3D" id="1.25.40.10">
    <property type="entry name" value="Tetratricopeptide repeat domain"/>
    <property type="match status" value="1"/>
</dbReference>
<dbReference type="PROSITE" id="PS51375">
    <property type="entry name" value="PPR"/>
    <property type="match status" value="1"/>
</dbReference>
<evidence type="ECO:0000313" key="3">
    <source>
        <dbReference type="EMBL" id="KAF9600148.1"/>
    </source>
</evidence>
<accession>A0A835HNJ7</accession>
<evidence type="ECO:0008006" key="5">
    <source>
        <dbReference type="Google" id="ProtNLM"/>
    </source>
</evidence>
<dbReference type="InterPro" id="IPR011990">
    <property type="entry name" value="TPR-like_helical_dom_sf"/>
</dbReference>
<dbReference type="InterPro" id="IPR002885">
    <property type="entry name" value="PPR_rpt"/>
</dbReference>
<organism evidence="3 4">
    <name type="scientific">Coptis chinensis</name>
    <dbReference type="NCBI Taxonomy" id="261450"/>
    <lineage>
        <taxon>Eukaryota</taxon>
        <taxon>Viridiplantae</taxon>
        <taxon>Streptophyta</taxon>
        <taxon>Embryophyta</taxon>
        <taxon>Tracheophyta</taxon>
        <taxon>Spermatophyta</taxon>
        <taxon>Magnoliopsida</taxon>
        <taxon>Ranunculales</taxon>
        <taxon>Ranunculaceae</taxon>
        <taxon>Coptidoideae</taxon>
        <taxon>Coptis</taxon>
    </lineage>
</organism>
<dbReference type="OrthoDB" id="185373at2759"/>
<keyword evidence="1" id="KW-0677">Repeat</keyword>
<protein>
    <recommendedName>
        <fullName evidence="5">Pentatricopeptide repeat-containing protein</fullName>
    </recommendedName>
</protein>
<dbReference type="AlphaFoldDB" id="A0A835HNJ7"/>
<dbReference type="InterPro" id="IPR044578">
    <property type="entry name" value="BIR6-like"/>
</dbReference>
<dbReference type="Pfam" id="PF01535">
    <property type="entry name" value="PPR"/>
    <property type="match status" value="2"/>
</dbReference>
<feature type="repeat" description="PPR" evidence="2">
    <location>
        <begin position="54"/>
        <end position="88"/>
    </location>
</feature>
<dbReference type="PANTHER" id="PTHR47003">
    <property type="entry name" value="OS01G0970900 PROTEIN"/>
    <property type="match status" value="1"/>
</dbReference>
<gene>
    <name evidence="3" type="ORF">IFM89_004759</name>
</gene>
<keyword evidence="4" id="KW-1185">Reference proteome</keyword>
<dbReference type="GO" id="GO:0008380">
    <property type="term" value="P:RNA splicing"/>
    <property type="evidence" value="ECO:0007669"/>
    <property type="project" value="InterPro"/>
</dbReference>
<evidence type="ECO:0000313" key="4">
    <source>
        <dbReference type="Proteomes" id="UP000631114"/>
    </source>
</evidence>
<name>A0A835HNJ7_9MAGN</name>
<evidence type="ECO:0000256" key="2">
    <source>
        <dbReference type="PROSITE-ProRule" id="PRU00708"/>
    </source>
</evidence>
<sequence length="141" mass="16341">MGDSSSLEHSLDSFGITNVSLPLVVEVLNKLSNAGALALTFFRWVEKKEGYKHTNESYNALIEALDKIKQFNSIWDIVEEMKRKGLETKETFGLIMRRYARCRKTKEAIETFKMEKFGMKHELSDYNRLIDINRVKLCSRG</sequence>
<dbReference type="PANTHER" id="PTHR47003:SF11">
    <property type="entry name" value="PPR SUPERFAMILY PROTEIN"/>
    <property type="match status" value="1"/>
</dbReference>